<comment type="catalytic activity">
    <reaction evidence="9">
        <text>(2R)-3-phosphoglycerate + NAD(+) = 3-phosphooxypyruvate + NADH + H(+)</text>
        <dbReference type="Rhea" id="RHEA:12641"/>
        <dbReference type="ChEBI" id="CHEBI:15378"/>
        <dbReference type="ChEBI" id="CHEBI:18110"/>
        <dbReference type="ChEBI" id="CHEBI:57540"/>
        <dbReference type="ChEBI" id="CHEBI:57945"/>
        <dbReference type="ChEBI" id="CHEBI:58272"/>
        <dbReference type="EC" id="1.1.1.95"/>
    </reaction>
</comment>
<evidence type="ECO:0000256" key="1">
    <source>
        <dbReference type="ARBA" id="ARBA00004229"/>
    </source>
</evidence>
<evidence type="ECO:0000256" key="3">
    <source>
        <dbReference type="ARBA" id="ARBA00013143"/>
    </source>
</evidence>
<sequence length="698" mass="74805">MAGRGGTDNGKWNGIIPPQCRPNPSILRLSAQLKWEVARDPLHADIDVGKTCGVGPGMAFANGVKANESRIGVVGLVPCAVGGTKISEWTRGTRLYNKLVSRANGSARYGGRIRAILWYQGESDTVWRNAEAYKGNMERLIGSLRSDLNIPYVPVIQVALASGEGRFIELVRRAQLAIKLPNVKCIDAKGLPLKTDHLHLTTASEHINPCENFPQMGTRASPSSTWSQREKSYIIPGSRLEQIREEGGGDRTEVTREVFERSSGRLKVGSSWRWNDNVDLSAATEHGCLVVNAPTANTIAAAEHGIALLTSMARSKWQRSKYVGVSLLGKTLAVIGFGKVGSEVARRAKGLGMNVIAHDPYAPADRAHAIGVELMKKGVRIVNVARGGVIDEKALVRALDSGIVAQAALDVFTEEPPPTDSKLVQHENVIATPHLGASTTEAQDGVAIEIAEAVVGALKGELAATAVNAPMVPAEVLLELAPFVVLAEKLGRLAVQLVAGGSGVQSVKVSYASARGPGDLDTRLLRAMITKGIIEPISNVFVNLVNADFTAKQRGIRITEERIVLDGSPDNPLEFIQVQIANVESKFASAISESGEIKVQGRVKDRKPHLTMIGSFGVDVSMEGSLILCRQVDQPGMIGKVGSILGEENVNVSFMTVGRIAPRKQAVMTIGVDEEPSKEALKRIGEITAIEEFVFLKL</sequence>
<keyword evidence="4" id="KW-0150">Chloroplast</keyword>
<dbReference type="InterPro" id="IPR036291">
    <property type="entry name" value="NAD(P)-bd_dom_sf"/>
</dbReference>
<dbReference type="InterPro" id="IPR029752">
    <property type="entry name" value="D-isomer_DH_CS1"/>
</dbReference>
<dbReference type="PROSITE" id="PS00065">
    <property type="entry name" value="D_2_HYDROXYACID_DH_1"/>
    <property type="match status" value="1"/>
</dbReference>
<dbReference type="PROSITE" id="PS51671">
    <property type="entry name" value="ACT"/>
    <property type="match status" value="1"/>
</dbReference>
<dbReference type="PANTHER" id="PTHR31988">
    <property type="entry name" value="ESTERASE, PUTATIVE (DUF303)-RELATED"/>
    <property type="match status" value="1"/>
</dbReference>
<keyword evidence="8" id="KW-0560">Oxidoreductase</keyword>
<evidence type="ECO:0000256" key="5">
    <source>
        <dbReference type="ARBA" id="ARBA00022640"/>
    </source>
</evidence>
<evidence type="ECO:0000313" key="12">
    <source>
        <dbReference type="Proteomes" id="UP000467840"/>
    </source>
</evidence>
<dbReference type="Pfam" id="PF02826">
    <property type="entry name" value="2-Hacid_dh_C"/>
    <property type="match status" value="2"/>
</dbReference>
<evidence type="ECO:0000256" key="9">
    <source>
        <dbReference type="ARBA" id="ARBA00048731"/>
    </source>
</evidence>
<dbReference type="InterPro" id="IPR006139">
    <property type="entry name" value="D-isomer_2_OHA_DH_cat_dom"/>
</dbReference>
<dbReference type="Proteomes" id="UP000467840">
    <property type="component" value="Chromosome 5"/>
</dbReference>
<dbReference type="Gene3D" id="3.30.1330.90">
    <property type="entry name" value="D-3-phosphoglycerate dehydrogenase, domain 3"/>
    <property type="match status" value="1"/>
</dbReference>
<dbReference type="SUPFAM" id="SSF52266">
    <property type="entry name" value="SGNH hydrolase"/>
    <property type="match status" value="1"/>
</dbReference>
<keyword evidence="6" id="KW-0378">Hydrolase</keyword>
<dbReference type="GO" id="GO:0004617">
    <property type="term" value="F:phosphoglycerate dehydrogenase activity"/>
    <property type="evidence" value="ECO:0007669"/>
    <property type="project" value="UniProtKB-EC"/>
</dbReference>
<dbReference type="InterPro" id="IPR029753">
    <property type="entry name" value="D-isomer_DH_CS"/>
</dbReference>
<dbReference type="EC" id="1.1.1.95" evidence="3"/>
<comment type="caution">
    <text evidence="11">The sequence shown here is derived from an EMBL/GenBank/DDBJ whole genome shotgun (WGS) entry which is preliminary data.</text>
</comment>
<dbReference type="Gene3D" id="3.40.50.720">
    <property type="entry name" value="NAD(P)-binding Rossmann-like Domain"/>
    <property type="match status" value="4"/>
</dbReference>
<dbReference type="FunFam" id="3.30.70.260:FF:000008">
    <property type="entry name" value="D-3-phosphoglycerate dehydrogenase, chloroplastic"/>
    <property type="match status" value="1"/>
</dbReference>
<accession>A0A6A6NGT6</accession>
<dbReference type="Pfam" id="PF01842">
    <property type="entry name" value="ACT"/>
    <property type="match status" value="1"/>
</dbReference>
<dbReference type="PANTHER" id="PTHR31988:SF13">
    <property type="entry name" value="CARBOHYDRATE ESTERASE PLANT-LIKE PROTEIN"/>
    <property type="match status" value="1"/>
</dbReference>
<dbReference type="FunFam" id="3.30.1330.90:FF:000003">
    <property type="entry name" value="D-3-phosphoglycerate dehydrogenase"/>
    <property type="match status" value="1"/>
</dbReference>
<dbReference type="InterPro" id="IPR006140">
    <property type="entry name" value="D-isomer_DH_NAD-bd"/>
</dbReference>
<dbReference type="InterPro" id="IPR045865">
    <property type="entry name" value="ACT-like_dom_sf"/>
</dbReference>
<name>A0A6A6NGT6_HEVBR</name>
<dbReference type="EMBL" id="JAAGAX010000001">
    <property type="protein sequence ID" value="KAF2324325.1"/>
    <property type="molecule type" value="Genomic_DNA"/>
</dbReference>
<dbReference type="InterPro" id="IPR052940">
    <property type="entry name" value="Carb_Esterase_6"/>
</dbReference>
<dbReference type="AlphaFoldDB" id="A0A6A6NGT6"/>
<protein>
    <recommendedName>
        <fullName evidence="3">phosphoglycerate dehydrogenase</fullName>
        <ecNumber evidence="3">1.1.1.95</ecNumber>
    </recommendedName>
</protein>
<gene>
    <name evidence="11" type="ORF">GH714_012523</name>
</gene>
<keyword evidence="7" id="KW-0809">Transit peptide</keyword>
<dbReference type="GO" id="GO:0009507">
    <property type="term" value="C:chloroplast"/>
    <property type="evidence" value="ECO:0007669"/>
    <property type="project" value="UniProtKB-SubCell"/>
</dbReference>
<dbReference type="SUPFAM" id="SSF51735">
    <property type="entry name" value="NAD(P)-binding Rossmann-fold domains"/>
    <property type="match status" value="1"/>
</dbReference>
<dbReference type="InterPro" id="IPR005181">
    <property type="entry name" value="SASA"/>
</dbReference>
<dbReference type="Gene3D" id="3.30.70.260">
    <property type="match status" value="1"/>
</dbReference>
<dbReference type="CDD" id="cd04902">
    <property type="entry name" value="ACT_3PGDH-xct"/>
    <property type="match status" value="1"/>
</dbReference>
<evidence type="ECO:0000256" key="2">
    <source>
        <dbReference type="ARBA" id="ARBA00005216"/>
    </source>
</evidence>
<comment type="pathway">
    <text evidence="2">Amino-acid biosynthesis; L-serine biosynthesis; L-serine from 3-phospho-D-glycerate: step 1/3.</text>
</comment>
<dbReference type="Pfam" id="PF00389">
    <property type="entry name" value="2-Hacid_dh"/>
    <property type="match status" value="1"/>
</dbReference>
<comment type="subcellular location">
    <subcellularLocation>
        <location evidence="1">Plastid</location>
        <location evidence="1">Chloroplast</location>
    </subcellularLocation>
</comment>
<dbReference type="Pfam" id="PF03629">
    <property type="entry name" value="SASA"/>
    <property type="match status" value="1"/>
</dbReference>
<dbReference type="Gene3D" id="3.40.50.1110">
    <property type="entry name" value="SGNH hydrolase"/>
    <property type="match status" value="1"/>
</dbReference>
<keyword evidence="12" id="KW-1185">Reference proteome</keyword>
<keyword evidence="5" id="KW-0934">Plastid</keyword>
<dbReference type="GO" id="GO:0051287">
    <property type="term" value="F:NAD binding"/>
    <property type="evidence" value="ECO:0007669"/>
    <property type="project" value="InterPro"/>
</dbReference>
<evidence type="ECO:0000313" key="11">
    <source>
        <dbReference type="EMBL" id="KAF2324325.1"/>
    </source>
</evidence>
<reference evidence="11 12" key="1">
    <citation type="journal article" date="2020" name="Mol. Plant">
        <title>The Chromosome-Based Rubber Tree Genome Provides New Insights into Spurge Genome Evolution and Rubber Biosynthesis.</title>
        <authorList>
            <person name="Liu J."/>
            <person name="Shi C."/>
            <person name="Shi C.C."/>
            <person name="Li W."/>
            <person name="Zhang Q.J."/>
            <person name="Zhang Y."/>
            <person name="Li K."/>
            <person name="Lu H.F."/>
            <person name="Shi C."/>
            <person name="Zhu S.T."/>
            <person name="Xiao Z.Y."/>
            <person name="Nan H."/>
            <person name="Yue Y."/>
            <person name="Zhu X.G."/>
            <person name="Wu Y."/>
            <person name="Hong X.N."/>
            <person name="Fan G.Y."/>
            <person name="Tong Y."/>
            <person name="Zhang D."/>
            <person name="Mao C.L."/>
            <person name="Liu Y.L."/>
            <person name="Hao S.J."/>
            <person name="Liu W.Q."/>
            <person name="Lv M.Q."/>
            <person name="Zhang H.B."/>
            <person name="Liu Y."/>
            <person name="Hu-Tang G.R."/>
            <person name="Wang J.P."/>
            <person name="Wang J.H."/>
            <person name="Sun Y.H."/>
            <person name="Ni S.B."/>
            <person name="Chen W.B."/>
            <person name="Zhang X.C."/>
            <person name="Jiao Y.N."/>
            <person name="Eichler E.E."/>
            <person name="Li G.H."/>
            <person name="Liu X."/>
            <person name="Gao L.Z."/>
        </authorList>
    </citation>
    <scope>NUCLEOTIDE SEQUENCE [LARGE SCALE GENOMIC DNA]</scope>
    <source>
        <strain evidence="12">cv. GT1</strain>
        <tissue evidence="11">Leaf</tissue>
    </source>
</reference>
<evidence type="ECO:0000256" key="7">
    <source>
        <dbReference type="ARBA" id="ARBA00022946"/>
    </source>
</evidence>
<dbReference type="SUPFAM" id="SSF143548">
    <property type="entry name" value="Serine metabolism enzymes domain"/>
    <property type="match status" value="1"/>
</dbReference>
<feature type="domain" description="ACT" evidence="10">
    <location>
        <begin position="626"/>
        <end position="698"/>
    </location>
</feature>
<dbReference type="InterPro" id="IPR045626">
    <property type="entry name" value="PGDH_ASB_dom"/>
</dbReference>
<dbReference type="Pfam" id="PF19304">
    <property type="entry name" value="PGDH_inter"/>
    <property type="match status" value="1"/>
</dbReference>
<dbReference type="InterPro" id="IPR036514">
    <property type="entry name" value="SGNH_hydro_sf"/>
</dbReference>
<dbReference type="GO" id="GO:0016787">
    <property type="term" value="F:hydrolase activity"/>
    <property type="evidence" value="ECO:0007669"/>
    <property type="project" value="UniProtKB-KW"/>
</dbReference>
<dbReference type="FunFam" id="3.40.50.720:FF:000616">
    <property type="entry name" value="D-3-phosphoglycerate dehydrogenase 2 chloroplastic"/>
    <property type="match status" value="1"/>
</dbReference>
<dbReference type="SUPFAM" id="SSF52283">
    <property type="entry name" value="Formate/glycerate dehydrogenase catalytic domain-like"/>
    <property type="match status" value="1"/>
</dbReference>
<dbReference type="PROSITE" id="PS00671">
    <property type="entry name" value="D_2_HYDROXYACID_DH_3"/>
    <property type="match status" value="1"/>
</dbReference>
<organism evidence="11 12">
    <name type="scientific">Hevea brasiliensis</name>
    <name type="common">Para rubber tree</name>
    <name type="synonym">Siphonia brasiliensis</name>
    <dbReference type="NCBI Taxonomy" id="3981"/>
    <lineage>
        <taxon>Eukaryota</taxon>
        <taxon>Viridiplantae</taxon>
        <taxon>Streptophyta</taxon>
        <taxon>Embryophyta</taxon>
        <taxon>Tracheophyta</taxon>
        <taxon>Spermatophyta</taxon>
        <taxon>Magnoliopsida</taxon>
        <taxon>eudicotyledons</taxon>
        <taxon>Gunneridae</taxon>
        <taxon>Pentapetalae</taxon>
        <taxon>rosids</taxon>
        <taxon>fabids</taxon>
        <taxon>Malpighiales</taxon>
        <taxon>Euphorbiaceae</taxon>
        <taxon>Crotonoideae</taxon>
        <taxon>Micrandreae</taxon>
        <taxon>Hevea</taxon>
    </lineage>
</organism>
<dbReference type="SUPFAM" id="SSF55021">
    <property type="entry name" value="ACT-like"/>
    <property type="match status" value="1"/>
</dbReference>
<evidence type="ECO:0000256" key="4">
    <source>
        <dbReference type="ARBA" id="ARBA00022528"/>
    </source>
</evidence>
<dbReference type="InterPro" id="IPR002912">
    <property type="entry name" value="ACT_dom"/>
</dbReference>
<evidence type="ECO:0000256" key="6">
    <source>
        <dbReference type="ARBA" id="ARBA00022801"/>
    </source>
</evidence>
<dbReference type="UniPathway" id="UPA00135">
    <property type="reaction ID" value="UER00196"/>
</dbReference>
<evidence type="ECO:0000256" key="8">
    <source>
        <dbReference type="ARBA" id="ARBA00023002"/>
    </source>
</evidence>
<evidence type="ECO:0000259" key="10">
    <source>
        <dbReference type="PROSITE" id="PS51671"/>
    </source>
</evidence>
<dbReference type="InterPro" id="IPR029009">
    <property type="entry name" value="ASB_dom_sf"/>
</dbReference>
<proteinExistence type="predicted"/>